<organism evidence="11">
    <name type="scientific">Tetraselmis sp. GSL018</name>
    <dbReference type="NCBI Taxonomy" id="582737"/>
    <lineage>
        <taxon>Eukaryota</taxon>
        <taxon>Viridiplantae</taxon>
        <taxon>Chlorophyta</taxon>
        <taxon>core chlorophytes</taxon>
        <taxon>Chlorodendrophyceae</taxon>
        <taxon>Chlorodendrales</taxon>
        <taxon>Chlorodendraceae</taxon>
        <taxon>Tetraselmis</taxon>
    </lineage>
</organism>
<feature type="transmembrane region" description="Helical" evidence="9">
    <location>
        <begin position="41"/>
        <end position="57"/>
    </location>
</feature>
<feature type="transmembrane region" description="Helical" evidence="9">
    <location>
        <begin position="63"/>
        <end position="83"/>
    </location>
</feature>
<evidence type="ECO:0000259" key="10">
    <source>
        <dbReference type="Pfam" id="PF14360"/>
    </source>
</evidence>
<keyword evidence="3" id="KW-0808">Transferase</keyword>
<evidence type="ECO:0000256" key="1">
    <source>
        <dbReference type="ARBA" id="ARBA00004141"/>
    </source>
</evidence>
<accession>A0A061S7Q7</accession>
<evidence type="ECO:0000256" key="4">
    <source>
        <dbReference type="ARBA" id="ARBA00022692"/>
    </source>
</evidence>
<dbReference type="InterPro" id="IPR025749">
    <property type="entry name" value="Sphingomyelin_synth-like_dom"/>
</dbReference>
<dbReference type="PANTHER" id="PTHR21290:SF25">
    <property type="entry name" value="SPHINGOMYELIN SYNTHASE-RELATED PROTEIN 1"/>
    <property type="match status" value="1"/>
</dbReference>
<comment type="similarity">
    <text evidence="2">Belongs to the sphingomyelin synthase family.</text>
</comment>
<name>A0A061S7Q7_9CHLO</name>
<feature type="domain" description="Sphingomyelin synthase-like" evidence="10">
    <location>
        <begin position="246"/>
        <end position="315"/>
    </location>
</feature>
<feature type="transmembrane region" description="Helical" evidence="9">
    <location>
        <begin position="302"/>
        <end position="320"/>
    </location>
</feature>
<evidence type="ECO:0000256" key="3">
    <source>
        <dbReference type="ARBA" id="ARBA00022679"/>
    </source>
</evidence>
<dbReference type="GO" id="GO:0005789">
    <property type="term" value="C:endoplasmic reticulum membrane"/>
    <property type="evidence" value="ECO:0007669"/>
    <property type="project" value="TreeGrafter"/>
</dbReference>
<reference evidence="11" key="1">
    <citation type="submission" date="2014-05" db="EMBL/GenBank/DDBJ databases">
        <title>The transcriptome of the halophilic microalga Tetraselmis sp. GSL018 isolated from the Great Salt Lake, Utah.</title>
        <authorList>
            <person name="Jinkerson R.E."/>
            <person name="D'Adamo S."/>
            <person name="Posewitz M.C."/>
        </authorList>
    </citation>
    <scope>NUCLEOTIDE SEQUENCE</scope>
    <source>
        <strain evidence="11">GSL018</strain>
    </source>
</reference>
<dbReference type="GO" id="GO:0000139">
    <property type="term" value="C:Golgi membrane"/>
    <property type="evidence" value="ECO:0007669"/>
    <property type="project" value="TreeGrafter"/>
</dbReference>
<evidence type="ECO:0000256" key="5">
    <source>
        <dbReference type="ARBA" id="ARBA00022919"/>
    </source>
</evidence>
<keyword evidence="5" id="KW-0746">Sphingolipid metabolism</keyword>
<feature type="transmembrane region" description="Helical" evidence="9">
    <location>
        <begin position="161"/>
        <end position="179"/>
    </location>
</feature>
<feature type="transmembrane region" description="Helical" evidence="9">
    <location>
        <begin position="341"/>
        <end position="361"/>
    </location>
</feature>
<evidence type="ECO:0000313" key="11">
    <source>
        <dbReference type="EMBL" id="JAC81172.1"/>
    </source>
</evidence>
<evidence type="ECO:0000256" key="7">
    <source>
        <dbReference type="ARBA" id="ARBA00023098"/>
    </source>
</evidence>
<dbReference type="AlphaFoldDB" id="A0A061S7Q7"/>
<gene>
    <name evidence="11" type="ORF">TSPGSL018_8530</name>
</gene>
<keyword evidence="7" id="KW-0443">Lipid metabolism</keyword>
<evidence type="ECO:0000256" key="2">
    <source>
        <dbReference type="ARBA" id="ARBA00005441"/>
    </source>
</evidence>
<protein>
    <recommendedName>
        <fullName evidence="10">Sphingomyelin synthase-like domain-containing protein</fullName>
    </recommendedName>
</protein>
<dbReference type="EMBL" id="GBEZ01004007">
    <property type="protein sequence ID" value="JAC81172.1"/>
    <property type="molecule type" value="Transcribed_RNA"/>
</dbReference>
<evidence type="ECO:0000256" key="9">
    <source>
        <dbReference type="SAM" id="Phobius"/>
    </source>
</evidence>
<keyword evidence="4 9" id="KW-0812">Transmembrane</keyword>
<evidence type="ECO:0000256" key="6">
    <source>
        <dbReference type="ARBA" id="ARBA00022989"/>
    </source>
</evidence>
<dbReference type="Pfam" id="PF14360">
    <property type="entry name" value="PAP2_C"/>
    <property type="match status" value="1"/>
</dbReference>
<evidence type="ECO:0000256" key="8">
    <source>
        <dbReference type="ARBA" id="ARBA00023136"/>
    </source>
</evidence>
<feature type="transmembrane region" description="Helical" evidence="9">
    <location>
        <begin position="95"/>
        <end position="117"/>
    </location>
</feature>
<keyword evidence="8 9" id="KW-0472">Membrane</keyword>
<dbReference type="GO" id="GO:0033188">
    <property type="term" value="F:sphingomyelin synthase activity"/>
    <property type="evidence" value="ECO:0007669"/>
    <property type="project" value="TreeGrafter"/>
</dbReference>
<dbReference type="GO" id="GO:0046513">
    <property type="term" value="P:ceramide biosynthetic process"/>
    <property type="evidence" value="ECO:0007669"/>
    <property type="project" value="TreeGrafter"/>
</dbReference>
<dbReference type="PANTHER" id="PTHR21290">
    <property type="entry name" value="SPHINGOMYELIN SYNTHETASE"/>
    <property type="match status" value="1"/>
</dbReference>
<proteinExistence type="inferred from homology"/>
<comment type="subcellular location">
    <subcellularLocation>
        <location evidence="1">Membrane</location>
        <topology evidence="1">Multi-pass membrane protein</topology>
    </subcellularLocation>
</comment>
<sequence length="362" mass="40910">MFRGKSERAAPAVVQYSKRDAQENLGALKTSRSSRLRTRPQLSWFLLLYVAVLQPLRDKIPSLVTILFTISASFYLGYSLLVFRRWGDEIKYLKRFLICISILVLELLIEWELIWLASALDERKDSAVLGLQDNVERVIRAASDSSAWAGAFFRWRWMETLPFLFAFLAVAVSPLWDQVPYSGFGIASRMTLTMALSRLIRCACFMSTILPNPRPGCYRRKYPRLPDSAWEVLLVPWMRKLSFSGGCNDLIFSGHCGAWALTPLVIQTYYPGHRGCVLLMWVSLAQTAARDVLERFHYSVDMILAVLCVSAVWTWLAPVYPETEMVPERRRASPPDRVSPGLLLVVAASVCFGPAVVIAFGG</sequence>
<dbReference type="GO" id="GO:0005886">
    <property type="term" value="C:plasma membrane"/>
    <property type="evidence" value="ECO:0007669"/>
    <property type="project" value="TreeGrafter"/>
</dbReference>
<keyword evidence="6 9" id="KW-1133">Transmembrane helix</keyword>
<dbReference type="InterPro" id="IPR045221">
    <property type="entry name" value="Sphingomyelin_synth-like"/>
</dbReference>
<dbReference type="GO" id="GO:0047493">
    <property type="term" value="F:ceramide cholinephosphotransferase activity"/>
    <property type="evidence" value="ECO:0007669"/>
    <property type="project" value="TreeGrafter"/>
</dbReference>